<dbReference type="InterPro" id="IPR036662">
    <property type="entry name" value="PTS_EIIA_man-typ_sf"/>
</dbReference>
<protein>
    <submittedName>
        <fullName evidence="8">PTS system mannose-specific EIIAB component</fullName>
    </submittedName>
</protein>
<evidence type="ECO:0000256" key="4">
    <source>
        <dbReference type="ARBA" id="ARBA00022597"/>
    </source>
</evidence>
<dbReference type="GO" id="GO:0016020">
    <property type="term" value="C:membrane"/>
    <property type="evidence" value="ECO:0007669"/>
    <property type="project" value="InterPro"/>
</dbReference>
<dbReference type="PROSITE" id="PS51096">
    <property type="entry name" value="PTS_EIIA_TYPE_4"/>
    <property type="match status" value="1"/>
</dbReference>
<keyword evidence="5" id="KW-0808">Transferase</keyword>
<name>A0A6N2V2R6_9FIRM</name>
<dbReference type="EMBL" id="CACRSQ010000007">
    <property type="protein sequence ID" value="VYT23262.1"/>
    <property type="molecule type" value="Genomic_DNA"/>
</dbReference>
<dbReference type="SUPFAM" id="SSF53062">
    <property type="entry name" value="PTS system fructose IIA component-like"/>
    <property type="match status" value="1"/>
</dbReference>
<dbReference type="InterPro" id="IPR033887">
    <property type="entry name" value="PTS_IIA_man"/>
</dbReference>
<organism evidence="8">
    <name type="scientific">Anaerostipes caccae</name>
    <dbReference type="NCBI Taxonomy" id="105841"/>
    <lineage>
        <taxon>Bacteria</taxon>
        <taxon>Bacillati</taxon>
        <taxon>Bacillota</taxon>
        <taxon>Clostridia</taxon>
        <taxon>Lachnospirales</taxon>
        <taxon>Lachnospiraceae</taxon>
        <taxon>Anaerostipes</taxon>
    </lineage>
</organism>
<evidence type="ECO:0000256" key="7">
    <source>
        <dbReference type="ARBA" id="ARBA00022777"/>
    </source>
</evidence>
<dbReference type="Pfam" id="PF03610">
    <property type="entry name" value="EIIA-man"/>
    <property type="match status" value="1"/>
</dbReference>
<sequence length="140" mass="15237">MVGLIIATHGNTCEELVKSAEMFSGPLKNCETWTLNPGDSIELGEKKLEQYVERLDEGAGVVIMTDLFGGTPSNVALKISMRKNVGVLTGVNLPMLIQFVSSREDSSLDNLISECTEAGKDGIMCPNKSMEERRYTDGGY</sequence>
<accession>A0A6N2V2R6</accession>
<dbReference type="CDD" id="cd00006">
    <property type="entry name" value="PTS_IIA_man"/>
    <property type="match status" value="1"/>
</dbReference>
<dbReference type="PANTHER" id="PTHR33799:SF1">
    <property type="entry name" value="PTS SYSTEM MANNOSE-SPECIFIC EIIAB COMPONENT-RELATED"/>
    <property type="match status" value="1"/>
</dbReference>
<evidence type="ECO:0000256" key="3">
    <source>
        <dbReference type="ARBA" id="ARBA00022490"/>
    </source>
</evidence>
<dbReference type="InterPro" id="IPR004701">
    <property type="entry name" value="PTS_EIIA_man-typ"/>
</dbReference>
<keyword evidence="4" id="KW-0762">Sugar transport</keyword>
<evidence type="ECO:0000256" key="6">
    <source>
        <dbReference type="ARBA" id="ARBA00022683"/>
    </source>
</evidence>
<dbReference type="Gene3D" id="3.40.50.510">
    <property type="entry name" value="Phosphotransferase system, mannose-type IIA component"/>
    <property type="match status" value="1"/>
</dbReference>
<keyword evidence="7" id="KW-0418">Kinase</keyword>
<reference evidence="8" key="1">
    <citation type="submission" date="2019-11" db="EMBL/GenBank/DDBJ databases">
        <authorList>
            <person name="Feng L."/>
        </authorList>
    </citation>
    <scope>NUCLEOTIDE SEQUENCE</scope>
    <source>
        <strain evidence="8">AcaccaeLFYP115</strain>
    </source>
</reference>
<comment type="subcellular location">
    <subcellularLocation>
        <location evidence="1">Cytoplasm</location>
    </subcellularLocation>
</comment>
<dbReference type="PANTHER" id="PTHR33799">
    <property type="entry name" value="PTS PERMEASE-RELATED-RELATED"/>
    <property type="match status" value="1"/>
</dbReference>
<dbReference type="GO" id="GO:0005737">
    <property type="term" value="C:cytoplasm"/>
    <property type="evidence" value="ECO:0007669"/>
    <property type="project" value="UniProtKB-SubCell"/>
</dbReference>
<evidence type="ECO:0000256" key="2">
    <source>
        <dbReference type="ARBA" id="ARBA00022448"/>
    </source>
</evidence>
<gene>
    <name evidence="8" type="primary">manX_12</name>
    <name evidence="8" type="ORF">ACLFYP115_02173</name>
</gene>
<dbReference type="InterPro" id="IPR051471">
    <property type="entry name" value="Bacterial_PTS_sugar_comp"/>
</dbReference>
<dbReference type="GO" id="GO:0016301">
    <property type="term" value="F:kinase activity"/>
    <property type="evidence" value="ECO:0007669"/>
    <property type="project" value="UniProtKB-KW"/>
</dbReference>
<keyword evidence="2" id="KW-0813">Transport</keyword>
<evidence type="ECO:0000256" key="5">
    <source>
        <dbReference type="ARBA" id="ARBA00022679"/>
    </source>
</evidence>
<evidence type="ECO:0000256" key="1">
    <source>
        <dbReference type="ARBA" id="ARBA00004496"/>
    </source>
</evidence>
<dbReference type="AlphaFoldDB" id="A0A6N2V2R6"/>
<dbReference type="RefSeq" id="WP_006567858.1">
    <property type="nucleotide sequence ID" value="NZ_CACRSQ010000007.1"/>
</dbReference>
<evidence type="ECO:0000313" key="8">
    <source>
        <dbReference type="EMBL" id="VYT23262.1"/>
    </source>
</evidence>
<dbReference type="GO" id="GO:0009401">
    <property type="term" value="P:phosphoenolpyruvate-dependent sugar phosphotransferase system"/>
    <property type="evidence" value="ECO:0007669"/>
    <property type="project" value="UniProtKB-KW"/>
</dbReference>
<keyword evidence="3" id="KW-0963">Cytoplasm</keyword>
<proteinExistence type="predicted"/>
<keyword evidence="6" id="KW-0598">Phosphotransferase system</keyword>